<dbReference type="Proteomes" id="UP000028824">
    <property type="component" value="Unassembled WGS sequence"/>
</dbReference>
<reference evidence="2 3" key="1">
    <citation type="submission" date="2014-03" db="EMBL/GenBank/DDBJ databases">
        <title>Genome of Paenirhodobacter enshiensis DW2-9.</title>
        <authorList>
            <person name="Wang D."/>
            <person name="Wang G."/>
        </authorList>
    </citation>
    <scope>NUCLEOTIDE SEQUENCE [LARGE SCALE GENOMIC DNA]</scope>
    <source>
        <strain evidence="2 3">DW2-9</strain>
    </source>
</reference>
<keyword evidence="1" id="KW-0732">Signal</keyword>
<feature type="signal peptide" evidence="1">
    <location>
        <begin position="1"/>
        <end position="24"/>
    </location>
</feature>
<gene>
    <name evidence="2" type="ORF">CG50_02610</name>
</gene>
<name>A0A086XVI1_9RHOB</name>
<dbReference type="STRING" id="1105367.CG50_02610"/>
<sequence>MTEILKSCATAALFVIGSALSATAAPKLSSTQQDWSVFTDTSPIECWAVTAPVSSVATKAGKATTVQRGEIGLFVTYRRGAQSGEISFRGGYPFAAGSQVTMALNSGATFTLFTQGEGAWPNTPADDAKILAALKGAGTAVITGTSARGTVTTDKISLMGVSAATDAARGLCR</sequence>
<organism evidence="2 3">
    <name type="scientific">Paenirhodobacter enshiensis</name>
    <dbReference type="NCBI Taxonomy" id="1105367"/>
    <lineage>
        <taxon>Bacteria</taxon>
        <taxon>Pseudomonadati</taxon>
        <taxon>Pseudomonadota</taxon>
        <taxon>Alphaproteobacteria</taxon>
        <taxon>Rhodobacterales</taxon>
        <taxon>Rhodobacter group</taxon>
        <taxon>Paenirhodobacter</taxon>
    </lineage>
</organism>
<dbReference type="Pfam" id="PF06776">
    <property type="entry name" value="IalB"/>
    <property type="match status" value="1"/>
</dbReference>
<protein>
    <submittedName>
        <fullName evidence="2">Uncharacterized protein</fullName>
    </submittedName>
</protein>
<evidence type="ECO:0000313" key="2">
    <source>
        <dbReference type="EMBL" id="KFI26031.1"/>
    </source>
</evidence>
<dbReference type="eggNOG" id="COG5342">
    <property type="taxonomic scope" value="Bacteria"/>
</dbReference>
<dbReference type="InterPro" id="IPR010642">
    <property type="entry name" value="Invasion_prot_B"/>
</dbReference>
<accession>A0A086XVI1</accession>
<dbReference type="RefSeq" id="WP_036637774.1">
    <property type="nucleotide sequence ID" value="NZ_JAYRGJ010000006.1"/>
</dbReference>
<evidence type="ECO:0000313" key="3">
    <source>
        <dbReference type="Proteomes" id="UP000028824"/>
    </source>
</evidence>
<comment type="caution">
    <text evidence="2">The sequence shown here is derived from an EMBL/GenBank/DDBJ whole genome shotgun (WGS) entry which is preliminary data.</text>
</comment>
<feature type="chain" id="PRO_5001817074" evidence="1">
    <location>
        <begin position="25"/>
        <end position="173"/>
    </location>
</feature>
<proteinExistence type="predicted"/>
<keyword evidence="3" id="KW-1185">Reference proteome</keyword>
<dbReference type="EMBL" id="JFZB01000017">
    <property type="protein sequence ID" value="KFI26031.1"/>
    <property type="molecule type" value="Genomic_DNA"/>
</dbReference>
<dbReference type="OrthoDB" id="9806572at2"/>
<evidence type="ECO:0000256" key="1">
    <source>
        <dbReference type="SAM" id="SignalP"/>
    </source>
</evidence>
<dbReference type="AlphaFoldDB" id="A0A086XVI1"/>